<dbReference type="GO" id="GO:0016787">
    <property type="term" value="F:hydrolase activity"/>
    <property type="evidence" value="ECO:0007669"/>
    <property type="project" value="UniProtKB-KW"/>
</dbReference>
<evidence type="ECO:0000313" key="8">
    <source>
        <dbReference type="Proteomes" id="UP000505355"/>
    </source>
</evidence>
<evidence type="ECO:0000256" key="4">
    <source>
        <dbReference type="ARBA" id="ARBA00022801"/>
    </source>
</evidence>
<keyword evidence="3" id="KW-0479">Metal-binding</keyword>
<evidence type="ECO:0000313" key="7">
    <source>
        <dbReference type="EMBL" id="QKJ33165.1"/>
    </source>
</evidence>
<keyword evidence="1" id="KW-1277">Toxin-antitoxin system</keyword>
<dbReference type="SUPFAM" id="SSF88723">
    <property type="entry name" value="PIN domain-like"/>
    <property type="match status" value="1"/>
</dbReference>
<dbReference type="AlphaFoldDB" id="A0A7D4QDL1"/>
<proteinExistence type="predicted"/>
<dbReference type="PANTHER" id="PTHR42740:SF1">
    <property type="entry name" value="RIBONUCLEASE VAPC3"/>
    <property type="match status" value="1"/>
</dbReference>
<gene>
    <name evidence="7" type="ORF">HQ865_13925</name>
</gene>
<reference evidence="7 8" key="1">
    <citation type="submission" date="2020-05" db="EMBL/GenBank/DDBJ databases">
        <title>Mucilaginibacter mali sp. nov.</title>
        <authorList>
            <person name="Kim H.S."/>
            <person name="Lee K.C."/>
            <person name="Suh M.K."/>
            <person name="Kim J.-S."/>
            <person name="Han K.-I."/>
            <person name="Eom M.K."/>
            <person name="Shin Y.K."/>
            <person name="Lee J.-S."/>
        </authorList>
    </citation>
    <scope>NUCLEOTIDE SEQUENCE [LARGE SCALE GENOMIC DNA]</scope>
    <source>
        <strain evidence="7 8">G2-14</strain>
    </source>
</reference>
<dbReference type="PANTHER" id="PTHR42740">
    <property type="entry name" value="RIBONUCLEASE VAPC3"/>
    <property type="match status" value="1"/>
</dbReference>
<dbReference type="SMART" id="SM00670">
    <property type="entry name" value="PINc"/>
    <property type="match status" value="1"/>
</dbReference>
<sequence>MMEQILIDTSVWINFFKNIKTPACDFLENNIGNMIITTCPTITQEVLQGIVSDKEEKKIKAYFDSFDRLVEEPYQIAMEAAELYRYLRKHGVTIRKPNDCLIAMYAIKNNIRLLNDDRDFTFIADHTALKLVE</sequence>
<dbReference type="InterPro" id="IPR051749">
    <property type="entry name" value="PINc/VapC_TA_RNase"/>
</dbReference>
<evidence type="ECO:0000256" key="2">
    <source>
        <dbReference type="ARBA" id="ARBA00022722"/>
    </source>
</evidence>
<dbReference type="Pfam" id="PF01850">
    <property type="entry name" value="PIN"/>
    <property type="match status" value="1"/>
</dbReference>
<evidence type="ECO:0000256" key="1">
    <source>
        <dbReference type="ARBA" id="ARBA00022649"/>
    </source>
</evidence>
<evidence type="ECO:0000259" key="6">
    <source>
        <dbReference type="SMART" id="SM00670"/>
    </source>
</evidence>
<keyword evidence="2" id="KW-0540">Nuclease</keyword>
<dbReference type="InterPro" id="IPR002716">
    <property type="entry name" value="PIN_dom"/>
</dbReference>
<evidence type="ECO:0000256" key="5">
    <source>
        <dbReference type="ARBA" id="ARBA00022842"/>
    </source>
</evidence>
<protein>
    <submittedName>
        <fullName evidence="7">PIN domain-containing protein</fullName>
    </submittedName>
</protein>
<feature type="domain" description="PIN" evidence="6">
    <location>
        <begin position="3"/>
        <end position="122"/>
    </location>
</feature>
<keyword evidence="5" id="KW-0460">Magnesium</keyword>
<dbReference type="GO" id="GO:0004540">
    <property type="term" value="F:RNA nuclease activity"/>
    <property type="evidence" value="ECO:0007669"/>
    <property type="project" value="TreeGrafter"/>
</dbReference>
<dbReference type="Gene3D" id="3.40.50.1010">
    <property type="entry name" value="5'-nuclease"/>
    <property type="match status" value="1"/>
</dbReference>
<dbReference type="Proteomes" id="UP000505355">
    <property type="component" value="Chromosome"/>
</dbReference>
<dbReference type="GO" id="GO:0046872">
    <property type="term" value="F:metal ion binding"/>
    <property type="evidence" value="ECO:0007669"/>
    <property type="project" value="UniProtKB-KW"/>
</dbReference>
<dbReference type="KEGG" id="mmab:HQ865_13925"/>
<organism evidence="7 8">
    <name type="scientific">Mucilaginibacter mali</name>
    <dbReference type="NCBI Taxonomy" id="2740462"/>
    <lineage>
        <taxon>Bacteria</taxon>
        <taxon>Pseudomonadati</taxon>
        <taxon>Bacteroidota</taxon>
        <taxon>Sphingobacteriia</taxon>
        <taxon>Sphingobacteriales</taxon>
        <taxon>Sphingobacteriaceae</taxon>
        <taxon>Mucilaginibacter</taxon>
    </lineage>
</organism>
<dbReference type="EMBL" id="CP054139">
    <property type="protein sequence ID" value="QKJ33165.1"/>
    <property type="molecule type" value="Genomic_DNA"/>
</dbReference>
<dbReference type="InterPro" id="IPR029060">
    <property type="entry name" value="PIN-like_dom_sf"/>
</dbReference>
<accession>A0A7D4QDL1</accession>
<keyword evidence="8" id="KW-1185">Reference proteome</keyword>
<name>A0A7D4QDL1_9SPHI</name>
<keyword evidence="4" id="KW-0378">Hydrolase</keyword>
<evidence type="ECO:0000256" key="3">
    <source>
        <dbReference type="ARBA" id="ARBA00022723"/>
    </source>
</evidence>